<evidence type="ECO:0000259" key="2">
    <source>
        <dbReference type="PROSITE" id="PS50883"/>
    </source>
</evidence>
<dbReference type="NCBIfam" id="TIGR00254">
    <property type="entry name" value="GGDEF"/>
    <property type="match status" value="1"/>
</dbReference>
<evidence type="ECO:0000313" key="5">
    <source>
        <dbReference type="EMBL" id="ADL55564.1"/>
    </source>
</evidence>
<dbReference type="SUPFAM" id="SSF55073">
    <property type="entry name" value="Nucleotide cyclase"/>
    <property type="match status" value="1"/>
</dbReference>
<dbReference type="GO" id="GO:0016020">
    <property type="term" value="C:membrane"/>
    <property type="evidence" value="ECO:0007669"/>
    <property type="project" value="InterPro"/>
</dbReference>
<keyword evidence="1" id="KW-0812">Transmembrane</keyword>
<sequence length="852" mass="96070">MNKYLNLLRNGRKFNLLTKLSLLVTSAVLLVVVALGFYFNDFLKDRFLDDTQQRMQRGFVRLAYNLKEIEHELRDGIAFIGNDEKTIASVDLINKYQDKSNYNLFLIDEEKKSVVSELLSRVKLSFNSDISIYDQNGELIAFVSKDDEGYQLNFFSYEAGQRKLFRRYEQHAVYSPAQALPKGIAFTHKDYYTAEEQLLHGSSITYHRQGDDVVIRSHQSIFQGDTGKVIAHIEMSRILDKQYFANFSRDIDLDISLSFDVMKANAVLGENLSVQHIDITQSDQEYLGVLKKEIVSGVVYFVARLDKAALNAMLNASRSQFLLLLVAVAVTTLLLMRYLIRRRLELPLNSLMEQIRKIERQDYSASDEVRTGDELEDISASVNQLALAVHDRESQLQQARKEQEYLSDHDALTGLPNRRHFSKRLEHALDSTRENRAQFAVMFLDLDQFKLVNDTLGHHIGDELLVQVANRLVQQPGSGQTLARIGGDEFNILIEGVGDIQQLKEIVGQYLAQFHEPFLCAGLEIDISASIGVATFPRDGEDSVSLIKHADLAMYKSKDKGRNNYSFYSDDLAEYAQKRADMTAALKLAIEAGDQFELYYQPKTSVLTHKIDAVEALIRWRSPNFGMVPPGQFIALAEETGLIVPIGLWVLKQGLRDFLELQREGIQLEHISLNVSNVQLRNDETVAALKDVIAASGVAPDHIELEITESYIADDVNHAIGVLQSFRDMGVGLAIDDFGTGYSSMSYLKKLPVTRIKIDKSFVDGLPGSEDSITLTNSVIALAKNFGLAITAEGVELESQLVFLEQQCCDQIQGYYFSKPLPFNELKDYCRSSLKHSSKNSNVIQLQSVKSQ</sequence>
<dbReference type="InterPro" id="IPR000160">
    <property type="entry name" value="GGDEF_dom"/>
</dbReference>
<dbReference type="CDD" id="cd01949">
    <property type="entry name" value="GGDEF"/>
    <property type="match status" value="1"/>
</dbReference>
<dbReference type="PANTHER" id="PTHR44757:SF2">
    <property type="entry name" value="BIOFILM ARCHITECTURE MAINTENANCE PROTEIN MBAA"/>
    <property type="match status" value="1"/>
</dbReference>
<reference evidence="5 6" key="1">
    <citation type="submission" date="2010-08" db="EMBL/GenBank/DDBJ databases">
        <title>Complete sequence of Gallionella capsiferriformans ES-2.</title>
        <authorList>
            <consortium name="US DOE Joint Genome Institute"/>
            <person name="Lucas S."/>
            <person name="Copeland A."/>
            <person name="Lapidus A."/>
            <person name="Cheng J.-F."/>
            <person name="Bruce D."/>
            <person name="Goodwin L."/>
            <person name="Pitluck S."/>
            <person name="Chertkov O."/>
            <person name="Davenport K.W."/>
            <person name="Detter J.C."/>
            <person name="Han C."/>
            <person name="Tapia R."/>
            <person name="Land M."/>
            <person name="Hauser L."/>
            <person name="Chang Y.-J."/>
            <person name="Jeffries C."/>
            <person name="Kyrpides N."/>
            <person name="Ivanova N."/>
            <person name="Mikhailova N."/>
            <person name="Shelobolina E.S."/>
            <person name="Picardal F."/>
            <person name="Roden E."/>
            <person name="Emerson D."/>
            <person name="Woyke T."/>
        </authorList>
    </citation>
    <scope>NUCLEOTIDE SEQUENCE [LARGE SCALE GENOMIC DNA]</scope>
    <source>
        <strain evidence="5 6">ES-2</strain>
    </source>
</reference>
<feature type="domain" description="HAMP" evidence="3">
    <location>
        <begin position="342"/>
        <end position="394"/>
    </location>
</feature>
<dbReference type="SMART" id="SM00304">
    <property type="entry name" value="HAMP"/>
    <property type="match status" value="1"/>
</dbReference>
<dbReference type="InterPro" id="IPR029787">
    <property type="entry name" value="Nucleotide_cyclase"/>
</dbReference>
<dbReference type="InterPro" id="IPR052155">
    <property type="entry name" value="Biofilm_reg_signaling"/>
</dbReference>
<feature type="domain" description="EAL" evidence="2">
    <location>
        <begin position="579"/>
        <end position="834"/>
    </location>
</feature>
<protein>
    <submittedName>
        <fullName evidence="5">Diguanylate cyclase/phosphodiesterase with extracellular sensor</fullName>
    </submittedName>
</protein>
<dbReference type="Gene3D" id="3.20.20.450">
    <property type="entry name" value="EAL domain"/>
    <property type="match status" value="1"/>
</dbReference>
<dbReference type="InterPro" id="IPR003660">
    <property type="entry name" value="HAMP_dom"/>
</dbReference>
<keyword evidence="1" id="KW-0472">Membrane</keyword>
<accession>D9SGB7</accession>
<dbReference type="Pfam" id="PF00563">
    <property type="entry name" value="EAL"/>
    <property type="match status" value="1"/>
</dbReference>
<keyword evidence="6" id="KW-1185">Reference proteome</keyword>
<dbReference type="InterPro" id="IPR035919">
    <property type="entry name" value="EAL_sf"/>
</dbReference>
<feature type="domain" description="GGDEF" evidence="4">
    <location>
        <begin position="437"/>
        <end position="570"/>
    </location>
</feature>
<dbReference type="HOGENOM" id="CLU_000445_70_46_4"/>
<dbReference type="RefSeq" id="WP_013293503.1">
    <property type="nucleotide sequence ID" value="NC_014394.1"/>
</dbReference>
<dbReference type="PANTHER" id="PTHR44757">
    <property type="entry name" value="DIGUANYLATE CYCLASE DGCP"/>
    <property type="match status" value="1"/>
</dbReference>
<dbReference type="CDD" id="cd01948">
    <property type="entry name" value="EAL"/>
    <property type="match status" value="1"/>
</dbReference>
<dbReference type="InterPro" id="IPR001633">
    <property type="entry name" value="EAL_dom"/>
</dbReference>
<dbReference type="Gene3D" id="3.30.70.270">
    <property type="match status" value="1"/>
</dbReference>
<feature type="transmembrane region" description="Helical" evidence="1">
    <location>
        <begin position="20"/>
        <end position="39"/>
    </location>
</feature>
<organism evidence="5 6">
    <name type="scientific">Gallionella capsiferriformans (strain ES-2)</name>
    <name type="common">Gallionella ferruginea capsiferriformans (strain ES-2)</name>
    <dbReference type="NCBI Taxonomy" id="395494"/>
    <lineage>
        <taxon>Bacteria</taxon>
        <taxon>Pseudomonadati</taxon>
        <taxon>Pseudomonadota</taxon>
        <taxon>Betaproteobacteria</taxon>
        <taxon>Nitrosomonadales</taxon>
        <taxon>Gallionellaceae</taxon>
        <taxon>Gallionella</taxon>
    </lineage>
</organism>
<dbReference type="PROSITE" id="PS50887">
    <property type="entry name" value="GGDEF"/>
    <property type="match status" value="1"/>
</dbReference>
<dbReference type="CDD" id="cd06225">
    <property type="entry name" value="HAMP"/>
    <property type="match status" value="1"/>
</dbReference>
<evidence type="ECO:0000259" key="4">
    <source>
        <dbReference type="PROSITE" id="PS50887"/>
    </source>
</evidence>
<dbReference type="PROSITE" id="PS50885">
    <property type="entry name" value="HAMP"/>
    <property type="match status" value="1"/>
</dbReference>
<dbReference type="KEGG" id="gca:Galf_1545"/>
<dbReference type="InterPro" id="IPR043128">
    <property type="entry name" value="Rev_trsase/Diguanyl_cyclase"/>
</dbReference>
<dbReference type="PROSITE" id="PS50883">
    <property type="entry name" value="EAL"/>
    <property type="match status" value="1"/>
</dbReference>
<dbReference type="eggNOG" id="COG5000">
    <property type="taxonomic scope" value="Bacteria"/>
</dbReference>
<proteinExistence type="predicted"/>
<dbReference type="SMART" id="SM00052">
    <property type="entry name" value="EAL"/>
    <property type="match status" value="1"/>
</dbReference>
<keyword evidence="1" id="KW-1133">Transmembrane helix</keyword>
<dbReference type="STRING" id="395494.Galf_1545"/>
<evidence type="ECO:0000259" key="3">
    <source>
        <dbReference type="PROSITE" id="PS50885"/>
    </source>
</evidence>
<evidence type="ECO:0000313" key="6">
    <source>
        <dbReference type="Proteomes" id="UP000001235"/>
    </source>
</evidence>
<dbReference type="AlphaFoldDB" id="D9SGB7"/>
<evidence type="ECO:0000256" key="1">
    <source>
        <dbReference type="SAM" id="Phobius"/>
    </source>
</evidence>
<dbReference type="EMBL" id="CP002159">
    <property type="protein sequence ID" value="ADL55564.1"/>
    <property type="molecule type" value="Genomic_DNA"/>
</dbReference>
<dbReference type="OrthoDB" id="9813903at2"/>
<dbReference type="SUPFAM" id="SSF141868">
    <property type="entry name" value="EAL domain-like"/>
    <property type="match status" value="1"/>
</dbReference>
<name>D9SGB7_GALCS</name>
<dbReference type="Pfam" id="PF00990">
    <property type="entry name" value="GGDEF"/>
    <property type="match status" value="1"/>
</dbReference>
<dbReference type="Gene3D" id="6.10.340.10">
    <property type="match status" value="1"/>
</dbReference>
<gene>
    <name evidence="5" type="ordered locus">Galf_1545</name>
</gene>
<dbReference type="GO" id="GO:0007165">
    <property type="term" value="P:signal transduction"/>
    <property type="evidence" value="ECO:0007669"/>
    <property type="project" value="InterPro"/>
</dbReference>
<dbReference type="SMART" id="SM00267">
    <property type="entry name" value="GGDEF"/>
    <property type="match status" value="1"/>
</dbReference>
<feature type="transmembrane region" description="Helical" evidence="1">
    <location>
        <begin position="321"/>
        <end position="340"/>
    </location>
</feature>
<dbReference type="eggNOG" id="COG5001">
    <property type="taxonomic scope" value="Bacteria"/>
</dbReference>
<dbReference type="Proteomes" id="UP000001235">
    <property type="component" value="Chromosome"/>
</dbReference>
<dbReference type="Pfam" id="PF00672">
    <property type="entry name" value="HAMP"/>
    <property type="match status" value="1"/>
</dbReference>